<dbReference type="EMBL" id="CP001707">
    <property type="protein sequence ID" value="ACV26507.1"/>
    <property type="molecule type" value="Genomic_DNA"/>
</dbReference>
<proteinExistence type="predicted"/>
<feature type="region of interest" description="Disordered" evidence="1">
    <location>
        <begin position="80"/>
        <end position="190"/>
    </location>
</feature>
<accession>C7RB65</accession>
<evidence type="ECO:0000256" key="2">
    <source>
        <dbReference type="SAM" id="SignalP"/>
    </source>
</evidence>
<keyword evidence="4" id="KW-1185">Reference proteome</keyword>
<evidence type="ECO:0000256" key="1">
    <source>
        <dbReference type="SAM" id="MobiDB-lite"/>
    </source>
</evidence>
<protein>
    <recommendedName>
        <fullName evidence="5">Lipoprotein</fullName>
    </recommendedName>
</protein>
<evidence type="ECO:0008006" key="5">
    <source>
        <dbReference type="Google" id="ProtNLM"/>
    </source>
</evidence>
<evidence type="ECO:0000313" key="3">
    <source>
        <dbReference type="EMBL" id="ACV26507.1"/>
    </source>
</evidence>
<dbReference type="PROSITE" id="PS51257">
    <property type="entry name" value="PROKAR_LIPOPROTEIN"/>
    <property type="match status" value="1"/>
</dbReference>
<dbReference type="Proteomes" id="UP000001231">
    <property type="component" value="Chromosome"/>
</dbReference>
<dbReference type="AlphaFoldDB" id="C7RB65"/>
<organism evidence="3 4">
    <name type="scientific">Kangiella koreensis (strain DSM 16069 / JCM 12317 / KCTC 12182 / SW-125)</name>
    <dbReference type="NCBI Taxonomy" id="523791"/>
    <lineage>
        <taxon>Bacteria</taxon>
        <taxon>Pseudomonadati</taxon>
        <taxon>Pseudomonadota</taxon>
        <taxon>Gammaproteobacteria</taxon>
        <taxon>Kangiellales</taxon>
        <taxon>Kangiellaceae</taxon>
        <taxon>Kangiella</taxon>
    </lineage>
</organism>
<name>C7RB65_KANKD</name>
<dbReference type="HOGENOM" id="CLU_1106002_0_0_6"/>
<keyword evidence="2" id="KW-0732">Signal</keyword>
<feature type="signal peptide" evidence="2">
    <location>
        <begin position="1"/>
        <end position="26"/>
    </location>
</feature>
<dbReference type="KEGG" id="kko:Kkor_1088"/>
<reference evidence="3 4" key="1">
    <citation type="journal article" date="2009" name="Stand. Genomic Sci.">
        <title>Complete genome sequence of Kangiella koreensis type strain (SW-125).</title>
        <authorList>
            <person name="Han C."/>
            <person name="Sikorski J."/>
            <person name="Lapidus A."/>
            <person name="Nolan M."/>
            <person name="Glavina Del Rio T."/>
            <person name="Tice H."/>
            <person name="Cheng J.F."/>
            <person name="Lucas S."/>
            <person name="Chen F."/>
            <person name="Copeland A."/>
            <person name="Ivanova N."/>
            <person name="Mavromatis K."/>
            <person name="Ovchinnikova G."/>
            <person name="Pati A."/>
            <person name="Bruce D."/>
            <person name="Goodwin L."/>
            <person name="Pitluck S."/>
            <person name="Chen A."/>
            <person name="Palaniappan K."/>
            <person name="Land M."/>
            <person name="Hauser L."/>
            <person name="Chang Y.J."/>
            <person name="Jeffries C.D."/>
            <person name="Chain P."/>
            <person name="Saunders E."/>
            <person name="Brettin T."/>
            <person name="Goker M."/>
            <person name="Tindall B.J."/>
            <person name="Bristow J."/>
            <person name="Eisen J.A."/>
            <person name="Markowitz V."/>
            <person name="Hugenholtz P."/>
            <person name="Kyrpides N.C."/>
            <person name="Klenk H.P."/>
            <person name="Detter J.C."/>
        </authorList>
    </citation>
    <scope>NUCLEOTIDE SEQUENCE [LARGE SCALE GENOMIC DNA]</scope>
    <source>
        <strain evidence="4">DSM 16069 / KCTC 12182 / SW-125</strain>
    </source>
</reference>
<dbReference type="STRING" id="523791.Kkor_1088"/>
<sequence>MKKQLLVGSCAGFILLTSGCMPVYTAATTPQKTEYKGVHPLILTEQKPADSAAYLTINGSYYQLPEECLLTRSYGDLAESRNFGDDAESRQFGDDAESRNYGDMADNRKFGDDAESRNFGDDAESRQFGDDAESRNYGDMADNRKFGDDAESRNFGDDAESRQFGDDAESRNYGDMADNRKFGDDAESRNFGDDAESRQFGELATQFRCLKIQNIKSVVVSGFIGQETILVNNGTSFAGYERDGKTILLKF</sequence>
<evidence type="ECO:0000313" key="4">
    <source>
        <dbReference type="Proteomes" id="UP000001231"/>
    </source>
</evidence>
<dbReference type="InParanoid" id="C7RB65"/>
<feature type="chain" id="PRO_5002983704" description="Lipoprotein" evidence="2">
    <location>
        <begin position="27"/>
        <end position="251"/>
    </location>
</feature>
<dbReference type="eggNOG" id="COG1187">
    <property type="taxonomic scope" value="Bacteria"/>
</dbReference>
<gene>
    <name evidence="3" type="ordered locus">Kkor_1088</name>
</gene>